<reference evidence="4" key="1">
    <citation type="journal article" date="2015" name="Proc. Natl. Acad. Sci. U.S.A.">
        <title>Genome sequencing of adzuki bean (Vigna angularis) provides insight into high starch and low fat accumulation and domestication.</title>
        <authorList>
            <person name="Yang K."/>
            <person name="Tian Z."/>
            <person name="Chen C."/>
            <person name="Luo L."/>
            <person name="Zhao B."/>
            <person name="Wang Z."/>
            <person name="Yu L."/>
            <person name="Li Y."/>
            <person name="Sun Y."/>
            <person name="Li W."/>
            <person name="Chen Y."/>
            <person name="Li Y."/>
            <person name="Zhang Y."/>
            <person name="Ai D."/>
            <person name="Zhao J."/>
            <person name="Shang C."/>
            <person name="Ma Y."/>
            <person name="Wu B."/>
            <person name="Wang M."/>
            <person name="Gao L."/>
            <person name="Sun D."/>
            <person name="Zhang P."/>
            <person name="Guo F."/>
            <person name="Wang W."/>
            <person name="Li Y."/>
            <person name="Wang J."/>
            <person name="Varshney R.K."/>
            <person name="Wang J."/>
            <person name="Ling H.Q."/>
            <person name="Wan P."/>
        </authorList>
    </citation>
    <scope>NUCLEOTIDE SEQUENCE</scope>
    <source>
        <strain evidence="4">cv. Jingnong 6</strain>
    </source>
</reference>
<organism evidence="3 4">
    <name type="scientific">Phaseolus angularis</name>
    <name type="common">Azuki bean</name>
    <name type="synonym">Vigna angularis</name>
    <dbReference type="NCBI Taxonomy" id="3914"/>
    <lineage>
        <taxon>Eukaryota</taxon>
        <taxon>Viridiplantae</taxon>
        <taxon>Streptophyta</taxon>
        <taxon>Embryophyta</taxon>
        <taxon>Tracheophyta</taxon>
        <taxon>Spermatophyta</taxon>
        <taxon>Magnoliopsida</taxon>
        <taxon>eudicotyledons</taxon>
        <taxon>Gunneridae</taxon>
        <taxon>Pentapetalae</taxon>
        <taxon>rosids</taxon>
        <taxon>fabids</taxon>
        <taxon>Fabales</taxon>
        <taxon>Fabaceae</taxon>
        <taxon>Papilionoideae</taxon>
        <taxon>50 kb inversion clade</taxon>
        <taxon>NPAAA clade</taxon>
        <taxon>indigoferoid/millettioid clade</taxon>
        <taxon>Phaseoleae</taxon>
        <taxon>Vigna</taxon>
    </lineage>
</organism>
<feature type="region of interest" description="Disordered" evidence="1">
    <location>
        <begin position="37"/>
        <end position="59"/>
    </location>
</feature>
<proteinExistence type="predicted"/>
<feature type="domain" description="DUF8039" evidence="2">
    <location>
        <begin position="57"/>
        <end position="112"/>
    </location>
</feature>
<dbReference type="Proteomes" id="UP000053144">
    <property type="component" value="Unassembled WGS sequence"/>
</dbReference>
<evidence type="ECO:0000313" key="3">
    <source>
        <dbReference type="EMBL" id="KOM28689.1"/>
    </source>
</evidence>
<dbReference type="Gramene" id="KOM28689">
    <property type="protein sequence ID" value="KOM28689"/>
    <property type="gene ID" value="LR48_Vigan562s000100"/>
</dbReference>
<name>A0A0L9TEV5_PHAAN</name>
<sequence>MALVCRARSSEAWQDYEDYGNCPLPSSVAELVVPPTGRSGKGSCSAVGAPGDDMDETRPSTVVPGVQLSEDEFKVTMDEVFIADVVLPVPTYEFFTMEEAIKSFVAWPRHLVGDVSNPPQIGQEGSPTPKKTHLFEDDPLGALDELAKIISDALMNVHWDSTTFGREAQIPLYLHHQDVRELASGSG</sequence>
<dbReference type="InterPro" id="IPR058352">
    <property type="entry name" value="DUF8039"/>
</dbReference>
<evidence type="ECO:0000256" key="1">
    <source>
        <dbReference type="SAM" id="MobiDB-lite"/>
    </source>
</evidence>
<dbReference type="EMBL" id="KQ258443">
    <property type="protein sequence ID" value="KOM28689.1"/>
    <property type="molecule type" value="Genomic_DNA"/>
</dbReference>
<evidence type="ECO:0000259" key="2">
    <source>
        <dbReference type="Pfam" id="PF26133"/>
    </source>
</evidence>
<protein>
    <recommendedName>
        <fullName evidence="2">DUF8039 domain-containing protein</fullName>
    </recommendedName>
</protein>
<accession>A0A0L9TEV5</accession>
<evidence type="ECO:0000313" key="4">
    <source>
        <dbReference type="Proteomes" id="UP000053144"/>
    </source>
</evidence>
<dbReference type="Pfam" id="PF26133">
    <property type="entry name" value="DUF8039"/>
    <property type="match status" value="1"/>
</dbReference>
<gene>
    <name evidence="3" type="ORF">LR48_Vigan562s000100</name>
</gene>
<dbReference type="AlphaFoldDB" id="A0A0L9TEV5"/>